<dbReference type="EMBL" id="KL662095">
    <property type="protein sequence ID" value="KFM23552.1"/>
    <property type="molecule type" value="Genomic_DNA"/>
</dbReference>
<feature type="domain" description="Essential protein Yae1 N-terminal" evidence="2">
    <location>
        <begin position="31"/>
        <end position="65"/>
    </location>
</feature>
<organism evidence="4 5">
    <name type="scientific">Auxenochlorella protothecoides</name>
    <name type="common">Green microalga</name>
    <name type="synonym">Chlorella protothecoides</name>
    <dbReference type="NCBI Taxonomy" id="3075"/>
    <lineage>
        <taxon>Eukaryota</taxon>
        <taxon>Viridiplantae</taxon>
        <taxon>Chlorophyta</taxon>
        <taxon>core chlorophytes</taxon>
        <taxon>Trebouxiophyceae</taxon>
        <taxon>Chlorellales</taxon>
        <taxon>Chlorellaceae</taxon>
        <taxon>Auxenochlorella</taxon>
    </lineage>
</organism>
<evidence type="ECO:0000313" key="5">
    <source>
        <dbReference type="Proteomes" id="UP000028924"/>
    </source>
</evidence>
<proteinExistence type="inferred from homology"/>
<evidence type="ECO:0000256" key="1">
    <source>
        <dbReference type="ARBA" id="ARBA00038090"/>
    </source>
</evidence>
<sequence>MAPAQIVAELDPFASALDLEEHHFRDGREAGMQEGKAAGYAEGRAMGVEQGFRISYEVAFYSGCLSQWHTAGEHGGRLKLNPRVLRHMALLEDLVRSFPWSDAQDPNLHQLVEAMRGRFKTLVTMLGLGDAYGIAHAADESLSF</sequence>
<evidence type="ECO:0000259" key="2">
    <source>
        <dbReference type="Pfam" id="PF09811"/>
    </source>
</evidence>
<dbReference type="PANTHER" id="PTHR28532:SF1">
    <property type="entry name" value="ORAL CANCER OVEREXPRESSED 1"/>
    <property type="match status" value="1"/>
</dbReference>
<dbReference type="EMBL" id="GDKF01001305">
    <property type="protein sequence ID" value="JAT77317.1"/>
    <property type="molecule type" value="Transcribed_RNA"/>
</dbReference>
<dbReference type="OrthoDB" id="48036at2759"/>
<dbReference type="PANTHER" id="PTHR28532">
    <property type="entry name" value="GEO13458P1"/>
    <property type="match status" value="1"/>
</dbReference>
<reference evidence="3" key="2">
    <citation type="submission" date="2015-08" db="EMBL/GenBank/DDBJ databases">
        <authorList>
            <person name="Babu N.S."/>
            <person name="Beckwith C.J."/>
            <person name="Beseler K.G."/>
            <person name="Brison A."/>
            <person name="Carone J.V."/>
            <person name="Caskin T.P."/>
            <person name="Diamond M."/>
            <person name="Durham M.E."/>
            <person name="Foxe J.M."/>
            <person name="Go M."/>
            <person name="Henderson B.A."/>
            <person name="Jones I.B."/>
            <person name="McGettigan J.A."/>
            <person name="Micheletti S.J."/>
            <person name="Nasrallah M.E."/>
            <person name="Ortiz D."/>
            <person name="Piller C.R."/>
            <person name="Privatt S.R."/>
            <person name="Schneider S.L."/>
            <person name="Sharp S."/>
            <person name="Smith T.C."/>
            <person name="Stanton J.D."/>
            <person name="Ullery H.E."/>
            <person name="Wilson R.J."/>
            <person name="Serrano M.G."/>
            <person name="Buck G."/>
            <person name="Lee V."/>
            <person name="Wang Y."/>
            <person name="Carvalho R."/>
            <person name="Voegtly L."/>
            <person name="Shi R."/>
            <person name="Duckworth R."/>
            <person name="Johnson A."/>
            <person name="Loviza R."/>
            <person name="Walstead R."/>
            <person name="Shah Z."/>
            <person name="Kiflezghi M."/>
            <person name="Wade K."/>
            <person name="Ball S.L."/>
            <person name="Bradley K.W."/>
            <person name="Asai D.J."/>
            <person name="Bowman C.A."/>
            <person name="Russell D.A."/>
            <person name="Pope W.H."/>
            <person name="Jacobs-Sera D."/>
            <person name="Hendrix R.W."/>
            <person name="Hatfull G.F."/>
        </authorList>
    </citation>
    <scope>NUCLEOTIDE SEQUENCE</scope>
</reference>
<dbReference type="InterPro" id="IPR019191">
    <property type="entry name" value="Essential_protein_Yae1_N"/>
</dbReference>
<protein>
    <submittedName>
        <fullName evidence="4">Oral cancer-overexpressed protein 1-like protein</fullName>
    </submittedName>
</protein>
<evidence type="ECO:0000313" key="4">
    <source>
        <dbReference type="EMBL" id="KFM23552.1"/>
    </source>
</evidence>
<dbReference type="GeneID" id="23614202"/>
<keyword evidence="5" id="KW-1185">Reference proteome</keyword>
<evidence type="ECO:0000313" key="3">
    <source>
        <dbReference type="EMBL" id="JAT77317.1"/>
    </source>
</evidence>
<dbReference type="KEGG" id="apro:F751_2811"/>
<accession>A0A087SCU8</accession>
<dbReference type="eggNOG" id="ENOG502SDK3">
    <property type="taxonomic scope" value="Eukaryota"/>
</dbReference>
<dbReference type="Proteomes" id="UP000028924">
    <property type="component" value="Unassembled WGS sequence"/>
</dbReference>
<dbReference type="Pfam" id="PF09811">
    <property type="entry name" value="Yae1_N"/>
    <property type="match status" value="1"/>
</dbReference>
<gene>
    <name evidence="4" type="ORF">F751_2811</name>
    <name evidence="3" type="ORF">g.3023</name>
</gene>
<name>A0A087SCU8_AUXPR</name>
<reference evidence="4 5" key="1">
    <citation type="journal article" date="2014" name="BMC Genomics">
        <title>Oil accumulation mechanisms of the oleaginous microalga Chlorella protothecoides revealed through its genome, transcriptomes, and proteomes.</title>
        <authorList>
            <person name="Gao C."/>
            <person name="Wang Y."/>
            <person name="Shen Y."/>
            <person name="Yan D."/>
            <person name="He X."/>
            <person name="Dai J."/>
            <person name="Wu Q."/>
        </authorList>
    </citation>
    <scope>NUCLEOTIDE SEQUENCE [LARGE SCALE GENOMIC DNA]</scope>
    <source>
        <strain evidence="4 5">0710</strain>
    </source>
</reference>
<dbReference type="InterPro" id="IPR052436">
    <property type="entry name" value="LTO1_adapter"/>
</dbReference>
<dbReference type="RefSeq" id="XP_011396426.1">
    <property type="nucleotide sequence ID" value="XM_011398124.1"/>
</dbReference>
<dbReference type="AlphaFoldDB" id="A0A087SCU8"/>
<comment type="similarity">
    <text evidence="1">Belongs to the LTO1 family.</text>
</comment>